<evidence type="ECO:0000256" key="3">
    <source>
        <dbReference type="SAM" id="Phobius"/>
    </source>
</evidence>
<name>A0ABR1AF40_POLSC</name>
<evidence type="ECO:0000256" key="1">
    <source>
        <dbReference type="SAM" id="Coils"/>
    </source>
</evidence>
<comment type="caution">
    <text evidence="4">The sequence shown here is derived from an EMBL/GenBank/DDBJ whole genome shotgun (WGS) entry which is preliminary data.</text>
</comment>
<keyword evidence="3" id="KW-0812">Transmembrane</keyword>
<feature type="compositionally biased region" description="Basic and acidic residues" evidence="2">
    <location>
        <begin position="921"/>
        <end position="937"/>
    </location>
</feature>
<reference evidence="4 5" key="1">
    <citation type="submission" date="2023-09" db="EMBL/GenBank/DDBJ databases">
        <title>Genomes of two closely related lineages of the louse Polyplax serrata with different host specificities.</title>
        <authorList>
            <person name="Martinu J."/>
            <person name="Tarabai H."/>
            <person name="Stefka J."/>
            <person name="Hypsa V."/>
        </authorList>
    </citation>
    <scope>NUCLEOTIDE SEQUENCE [LARGE SCALE GENOMIC DNA]</scope>
    <source>
        <strain evidence="4">98ZLc_SE</strain>
    </source>
</reference>
<evidence type="ECO:0000256" key="2">
    <source>
        <dbReference type="SAM" id="MobiDB-lite"/>
    </source>
</evidence>
<dbReference type="EMBL" id="JAWJWF010000050">
    <property type="protein sequence ID" value="KAK6618111.1"/>
    <property type="molecule type" value="Genomic_DNA"/>
</dbReference>
<evidence type="ECO:0000313" key="4">
    <source>
        <dbReference type="EMBL" id="KAK6618111.1"/>
    </source>
</evidence>
<accession>A0ABR1AF40</accession>
<keyword evidence="3" id="KW-0472">Membrane</keyword>
<dbReference type="Proteomes" id="UP001359485">
    <property type="component" value="Unassembled WGS sequence"/>
</dbReference>
<feature type="transmembrane region" description="Helical" evidence="3">
    <location>
        <begin position="1040"/>
        <end position="1060"/>
    </location>
</feature>
<evidence type="ECO:0000313" key="5">
    <source>
        <dbReference type="Proteomes" id="UP001359485"/>
    </source>
</evidence>
<keyword evidence="5" id="KW-1185">Reference proteome</keyword>
<feature type="coiled-coil region" evidence="1">
    <location>
        <begin position="314"/>
        <end position="341"/>
    </location>
</feature>
<feature type="compositionally biased region" description="Basic and acidic residues" evidence="2">
    <location>
        <begin position="53"/>
        <end position="64"/>
    </location>
</feature>
<feature type="region of interest" description="Disordered" evidence="2">
    <location>
        <begin position="920"/>
        <end position="966"/>
    </location>
</feature>
<feature type="region of interest" description="Disordered" evidence="2">
    <location>
        <begin position="41"/>
        <end position="64"/>
    </location>
</feature>
<proteinExistence type="predicted"/>
<protein>
    <submittedName>
        <fullName evidence="4">Uncharacterized protein</fullName>
    </submittedName>
</protein>
<sequence length="1065" mass="121382">MHRQNQTPIKRIQETNRTAMKTRNPLITKWITEQVRPNSAIDNVNGRRQSGVHPDRLRASHEEDHTRGKFSMMSSSWWTILVASLVIGVTDVNSETTAYPEIPKHLLECYMNDGIYHRANRLPNSYESFIDLLYKIEGSPTGRNINARELSLVLLHYLKLDGIQSVQSHTKISSNILPFAPSGDEYFKHRLILIGLVTRIDQSYMAAINESLTAREMCNLHFMLSYSIDPYKRENERCSPLYEEVRSRGYGEPRADWNPFQSVPGYNPYDIRDDRFGNGNLLRNSMGKREIDESRRLHRKRVLESLRGEAKVKEKDIIRRMNELNRRRRDAEDKKADVEIISVEQSEFQNKETKITEKDKFTIRDHVLLGENENHPRGHQSLVQGRPDRFGGRSYPNTGYPNRGFPNSGFPNSGYPSNGYPNTGYPNEGSVYSGVQPGVPLSDCPAINGIITTPYGSLAIGHVIAGLAAGLNPEEIPPGKLSVNLEELENQRDMVSNIWATTLAGTVADTISTSALAEMDDLQILKGGWNESTNPKWYLLKNDQYKHLTEVSLRGSLDGLFLGLSAKELSNKYSNFKLSQLLQIYYEYFWDEIGAKNRVMMRPQYAPDEIFRKQVHLMSLVLKRQKTNVVTVLNHDRIARDAVTRVTNFIHNMDDKSNSGRSLQENVDLKINVVAVVDASWTHDVLLRIFETLRISKVAATPHQSNLTIVCGADGKTLMHADNSIDLNKYFTKEKLMDECARGMNFIAVFESVEFLYRRLYQEEETSKKMNTDAQVMVLFPYETFLSDNQELTTEKSLEFQRAFPDVRLVIAANGRTDGFTPLVKDTRNLFAIVPSTTDPNMKTVKDLADGIEHGFQRISRPSCGSYFDDDSQGTEIRVTREVFPEYTTYYRVIPQYFFRSRGTVTISIRSKQRVPLTVCHSRDVERPEDNKSRRPEIPSPSYPHSGYNKLSSYDSEYSPGRKHDDPDGLVQCKTITSETYKIELNDPCYSAYTLDECSPLYISLIPPEQSLGTGCPNCRLPGNVQYEISAVGLTCYNSAVHLLSSPMFLCVSLLFLFIWNSRLY</sequence>
<organism evidence="4 5">
    <name type="scientific">Polyplax serrata</name>
    <name type="common">Common mouse louse</name>
    <dbReference type="NCBI Taxonomy" id="468196"/>
    <lineage>
        <taxon>Eukaryota</taxon>
        <taxon>Metazoa</taxon>
        <taxon>Ecdysozoa</taxon>
        <taxon>Arthropoda</taxon>
        <taxon>Hexapoda</taxon>
        <taxon>Insecta</taxon>
        <taxon>Pterygota</taxon>
        <taxon>Neoptera</taxon>
        <taxon>Paraneoptera</taxon>
        <taxon>Psocodea</taxon>
        <taxon>Troctomorpha</taxon>
        <taxon>Phthiraptera</taxon>
        <taxon>Anoplura</taxon>
        <taxon>Polyplacidae</taxon>
        <taxon>Polyplax</taxon>
    </lineage>
</organism>
<keyword evidence="1" id="KW-0175">Coiled coil</keyword>
<keyword evidence="3" id="KW-1133">Transmembrane helix</keyword>
<gene>
    <name evidence="4" type="ORF">RUM44_002554</name>
</gene>